<dbReference type="Pfam" id="PF01885">
    <property type="entry name" value="PTS_2-RNA"/>
    <property type="match status" value="1"/>
</dbReference>
<feature type="region of interest" description="Disordered" evidence="7">
    <location>
        <begin position="126"/>
        <end position="147"/>
    </location>
</feature>
<evidence type="ECO:0000256" key="1">
    <source>
        <dbReference type="ARBA" id="ARBA00003343"/>
    </source>
</evidence>
<reference evidence="10 11" key="1">
    <citation type="journal article" date="2014" name="Genome Announc.">
        <title>Trypanosoma cruzi Clone Dm28c Draft Genome Sequence.</title>
        <authorList>
            <person name="Grisard E.C."/>
            <person name="Teixeira S.M."/>
            <person name="de Almeida L.G."/>
            <person name="Stoco P.H."/>
            <person name="Gerber A.L."/>
            <person name="Talavera-Lopez C."/>
            <person name="Lima O.C."/>
            <person name="Andersson B."/>
            <person name="de Vasconcelos A.T."/>
        </authorList>
    </citation>
    <scope>NUCLEOTIDE SEQUENCE [LARGE SCALE GENOMIC DNA]</scope>
    <source>
        <strain evidence="10 11">Dm28c</strain>
    </source>
</reference>
<dbReference type="EC" id="2.7.1.160" evidence="2"/>
<dbReference type="InterPro" id="IPR042080">
    <property type="entry name" value="RNA_2'-PTrans_N"/>
</dbReference>
<keyword evidence="8" id="KW-1133">Transmembrane helix</keyword>
<evidence type="ECO:0000256" key="7">
    <source>
        <dbReference type="SAM" id="MobiDB-lite"/>
    </source>
</evidence>
<evidence type="ECO:0000256" key="5">
    <source>
        <dbReference type="ARBA" id="ARBA00022839"/>
    </source>
</evidence>
<feature type="domain" description="Exonuclease" evidence="9">
    <location>
        <begin position="156"/>
        <end position="350"/>
    </location>
</feature>
<evidence type="ECO:0000313" key="10">
    <source>
        <dbReference type="EMBL" id="ESS70353.1"/>
    </source>
</evidence>
<dbReference type="Gene3D" id="3.30.420.10">
    <property type="entry name" value="Ribonuclease H-like superfamily/Ribonuclease H"/>
    <property type="match status" value="1"/>
</dbReference>
<keyword evidence="5" id="KW-0269">Exonuclease</keyword>
<dbReference type="SMART" id="SM00479">
    <property type="entry name" value="EXOIII"/>
    <property type="match status" value="1"/>
</dbReference>
<dbReference type="VEuPathDB" id="TriTrypDB:TCDM_00809"/>
<keyword evidence="3" id="KW-0540">Nuclease</keyword>
<dbReference type="SUPFAM" id="SSF53098">
    <property type="entry name" value="Ribonuclease H-like"/>
    <property type="match status" value="1"/>
</dbReference>
<feature type="region of interest" description="Disordered" evidence="7">
    <location>
        <begin position="358"/>
        <end position="393"/>
    </location>
</feature>
<dbReference type="PANTHER" id="PTHR23044:SF61">
    <property type="entry name" value="3'-5' EXORIBONUCLEASE 1-RELATED"/>
    <property type="match status" value="1"/>
</dbReference>
<dbReference type="InterPro" id="IPR036397">
    <property type="entry name" value="RNaseH_sf"/>
</dbReference>
<feature type="compositionally biased region" description="Basic and acidic residues" evidence="7">
    <location>
        <begin position="358"/>
        <end position="372"/>
    </location>
</feature>
<feature type="transmembrane region" description="Helical" evidence="8">
    <location>
        <begin position="12"/>
        <end position="29"/>
    </location>
</feature>
<dbReference type="CDD" id="cd06133">
    <property type="entry name" value="ERI-1_3'hExo_like"/>
    <property type="match status" value="1"/>
</dbReference>
<evidence type="ECO:0000313" key="11">
    <source>
        <dbReference type="Proteomes" id="UP000017861"/>
    </source>
</evidence>
<comment type="catalytic activity">
    <reaction evidence="6">
        <text>2'-phospho-[ligated tRNA] + NAD(+) = mature tRNA + ADP-alpha-D-ribose 1'',2''-cyclic phosphate + nicotinamide</text>
        <dbReference type="Rhea" id="RHEA:23324"/>
        <dbReference type="Rhea" id="RHEA-COMP:11106"/>
        <dbReference type="Rhea" id="RHEA-COMP:11107"/>
        <dbReference type="ChEBI" id="CHEBI:17154"/>
        <dbReference type="ChEBI" id="CHEBI:57540"/>
        <dbReference type="ChEBI" id="CHEBI:76596"/>
        <dbReference type="ChEBI" id="CHEBI:82883"/>
        <dbReference type="ChEBI" id="CHEBI:85027"/>
        <dbReference type="EC" id="2.7.1.160"/>
    </reaction>
</comment>
<proteinExistence type="predicted"/>
<dbReference type="InterPro" id="IPR012337">
    <property type="entry name" value="RNaseH-like_sf"/>
</dbReference>
<dbReference type="InterPro" id="IPR042081">
    <property type="entry name" value="RNA_2'-PTrans_C"/>
</dbReference>
<comment type="function">
    <text evidence="1">Catalyzes the last step of tRNA splicing, the transfer of the splice junction 2'-phosphate from ligated tRNA to NAD to produce ADP-ribose 1''-2'' cyclic phosphate.</text>
</comment>
<evidence type="ECO:0000256" key="4">
    <source>
        <dbReference type="ARBA" id="ARBA00022801"/>
    </source>
</evidence>
<dbReference type="InterPro" id="IPR047201">
    <property type="entry name" value="ERI-1_3'hExo-like"/>
</dbReference>
<dbReference type="GO" id="GO:0000215">
    <property type="term" value="F:tRNA 2'-phosphotransferase activity"/>
    <property type="evidence" value="ECO:0007669"/>
    <property type="project" value="UniProtKB-EC"/>
</dbReference>
<evidence type="ECO:0000259" key="9">
    <source>
        <dbReference type="SMART" id="SM00479"/>
    </source>
</evidence>
<dbReference type="Gene3D" id="3.20.170.30">
    <property type="match status" value="1"/>
</dbReference>
<dbReference type="Gene3D" id="1.10.10.970">
    <property type="entry name" value="RNA 2'-phosphotransferase, Tpt1/KptA family, N-terminal domain"/>
    <property type="match status" value="1"/>
</dbReference>
<evidence type="ECO:0000256" key="8">
    <source>
        <dbReference type="SAM" id="Phobius"/>
    </source>
</evidence>
<accession>V5C0L6</accession>
<dbReference type="Proteomes" id="UP000017861">
    <property type="component" value="Unassembled WGS sequence"/>
</dbReference>
<organism evidence="10 11">
    <name type="scientific">Trypanosoma cruzi Dm28c</name>
    <dbReference type="NCBI Taxonomy" id="1416333"/>
    <lineage>
        <taxon>Eukaryota</taxon>
        <taxon>Discoba</taxon>
        <taxon>Euglenozoa</taxon>
        <taxon>Kinetoplastea</taxon>
        <taxon>Metakinetoplastina</taxon>
        <taxon>Trypanosomatida</taxon>
        <taxon>Trypanosomatidae</taxon>
        <taxon>Trypanosoma</taxon>
        <taxon>Schizotrypanum</taxon>
    </lineage>
</organism>
<protein>
    <recommendedName>
        <fullName evidence="2">2'-phosphotransferase</fullName>
        <ecNumber evidence="2">2.7.1.160</ecNumber>
    </recommendedName>
</protein>
<evidence type="ECO:0000256" key="2">
    <source>
        <dbReference type="ARBA" id="ARBA00012007"/>
    </source>
</evidence>
<dbReference type="InterPro" id="IPR013520">
    <property type="entry name" value="Ribonucl_H"/>
</dbReference>
<keyword evidence="4" id="KW-0378">Hydrolase</keyword>
<dbReference type="Pfam" id="PF00929">
    <property type="entry name" value="RNase_T"/>
    <property type="match status" value="1"/>
</dbReference>
<dbReference type="SUPFAM" id="SSF56399">
    <property type="entry name" value="ADP-ribosylation"/>
    <property type="match status" value="1"/>
</dbReference>
<keyword evidence="8" id="KW-0812">Transmembrane</keyword>
<evidence type="ECO:0000256" key="3">
    <source>
        <dbReference type="ARBA" id="ARBA00022722"/>
    </source>
</evidence>
<dbReference type="PANTHER" id="PTHR23044">
    <property type="entry name" value="3'-5' EXONUCLEASE ERI1-RELATED"/>
    <property type="match status" value="1"/>
</dbReference>
<dbReference type="OrthoDB" id="448399at2759"/>
<comment type="caution">
    <text evidence="10">The sequence shown here is derived from an EMBL/GenBank/DDBJ whole genome shotgun (WGS) entry which is preliminary data.</text>
</comment>
<keyword evidence="8" id="KW-0472">Membrane</keyword>
<evidence type="ECO:0000256" key="6">
    <source>
        <dbReference type="ARBA" id="ARBA00047949"/>
    </source>
</evidence>
<dbReference type="GO" id="GO:0003676">
    <property type="term" value="F:nucleic acid binding"/>
    <property type="evidence" value="ECO:0007669"/>
    <property type="project" value="InterPro"/>
</dbReference>
<gene>
    <name evidence="10" type="ORF">TCDM_00809</name>
</gene>
<dbReference type="InterPro" id="IPR002745">
    <property type="entry name" value="Ptrans_KptA/Tpt1"/>
</dbReference>
<dbReference type="GO" id="GO:0000175">
    <property type="term" value="F:3'-5'-RNA exonuclease activity"/>
    <property type="evidence" value="ECO:0007669"/>
    <property type="project" value="InterPro"/>
</dbReference>
<dbReference type="EMBL" id="AYLP01000005">
    <property type="protein sequence ID" value="ESS70353.1"/>
    <property type="molecule type" value="Genomic_DNA"/>
</dbReference>
<dbReference type="AlphaFoldDB" id="V5C0L6"/>
<dbReference type="InterPro" id="IPR051274">
    <property type="entry name" value="3-5_Exoribonuclease"/>
</dbReference>
<sequence length="637" mass="71808">MWCKRETHADEVGVCLFDFFFVVVVVVWGEGRKRACSLSQVTVLVFRDNSPRVRSSAYMCMCPFVSPLSLPFLHGCGWKGRGRVVFLMRMSGKFAGRLMPHRIDEQMASFFDTELSASIMQRRSCAAKHNRHTKPPPQKLQERQEDELPPSPFFDAYVVLDFEATCERNRRLEEPEIIEFPMVLIDARSHRILTEFQRYVRPVVNPILSDFCTELTGIKQSVVDAAETFPLVFDAALEFLRGSGYGEAPPLRSYLFVTCGDWDLKTMLPSQLRTTEKTGTAIVAPPTFRRWCNLKVPMRAIVPTKARGMFDMREMLAAVGLPLKGRHHSGIDDCRNIASVVQELLRRGHVIAPTTDHSGIRQREGSLSRAEDGPLTGLREGTRVPKKHTEKRPNAPMMQEAGVPERPHLKIISEEDPLPALLKNSNLVLEEAKKVTYSKTLTRILRHAADKMGIPVSSGGFVHVDHILRCKPFCNDPLALSHIALVVHTNDKKRFKMAYDDQHRLYIRANQGHSLAGIDPELRRIESATEMPAAIHGTYYSAWKEICACGYLSTMTRQHIHFSRGLISDHCVISGMRSNVEVLLYLDVAKVLADGIELWESENGVLLTPGMGSTKRLPLTYISKVVDRKTGQTLAHD</sequence>
<dbReference type="FunFam" id="3.20.170.30:FF:000002">
    <property type="entry name" value="Phosphotransferase, putative"/>
    <property type="match status" value="1"/>
</dbReference>
<name>V5C0L6_TRYCR</name>